<keyword evidence="7 9" id="KW-0472">Membrane</keyword>
<evidence type="ECO:0000259" key="10">
    <source>
        <dbReference type="Pfam" id="PF04290"/>
    </source>
</evidence>
<evidence type="ECO:0000256" key="4">
    <source>
        <dbReference type="ARBA" id="ARBA00022519"/>
    </source>
</evidence>
<feature type="transmembrane region" description="Helical" evidence="9">
    <location>
        <begin position="15"/>
        <end position="37"/>
    </location>
</feature>
<evidence type="ECO:0000313" key="12">
    <source>
        <dbReference type="Proteomes" id="UP000248646"/>
    </source>
</evidence>
<evidence type="ECO:0000256" key="3">
    <source>
        <dbReference type="ARBA" id="ARBA00022475"/>
    </source>
</evidence>
<keyword evidence="2" id="KW-0813">Transport</keyword>
<protein>
    <submittedName>
        <fullName evidence="11">TRAP-type C4-dicarboxylate transport system permease small subunit</fullName>
    </submittedName>
</protein>
<gene>
    <name evidence="11" type="ORF">C7437_105104</name>
</gene>
<dbReference type="Pfam" id="PF04290">
    <property type="entry name" value="DctQ"/>
    <property type="match status" value="1"/>
</dbReference>
<comment type="similarity">
    <text evidence="8">Belongs to the TRAP transporter small permease family.</text>
</comment>
<proteinExistence type="inferred from homology"/>
<evidence type="ECO:0000256" key="8">
    <source>
        <dbReference type="ARBA" id="ARBA00038436"/>
    </source>
</evidence>
<evidence type="ECO:0000313" key="11">
    <source>
        <dbReference type="EMBL" id="PZX03907.1"/>
    </source>
</evidence>
<feature type="domain" description="Tripartite ATP-independent periplasmic transporters DctQ component" evidence="10">
    <location>
        <begin position="26"/>
        <end position="155"/>
    </location>
</feature>
<keyword evidence="4" id="KW-0997">Cell inner membrane</keyword>
<keyword evidence="6 9" id="KW-1133">Transmembrane helix</keyword>
<dbReference type="GO" id="GO:0005886">
    <property type="term" value="C:plasma membrane"/>
    <property type="evidence" value="ECO:0007669"/>
    <property type="project" value="UniProtKB-SubCell"/>
</dbReference>
<dbReference type="InterPro" id="IPR007387">
    <property type="entry name" value="TRAP_DctQ"/>
</dbReference>
<keyword evidence="12" id="KW-1185">Reference proteome</keyword>
<evidence type="ECO:0000256" key="9">
    <source>
        <dbReference type="SAM" id="Phobius"/>
    </source>
</evidence>
<accession>A0A2W7MEJ5</accession>
<evidence type="ECO:0000256" key="5">
    <source>
        <dbReference type="ARBA" id="ARBA00022692"/>
    </source>
</evidence>
<dbReference type="PANTHER" id="PTHR35011:SF2">
    <property type="entry name" value="2,3-DIKETO-L-GULONATE TRAP TRANSPORTER SMALL PERMEASE PROTEIN YIAM"/>
    <property type="match status" value="1"/>
</dbReference>
<comment type="caution">
    <text evidence="11">The sequence shown here is derived from an EMBL/GenBank/DDBJ whole genome shotgun (WGS) entry which is preliminary data.</text>
</comment>
<dbReference type="InterPro" id="IPR055348">
    <property type="entry name" value="DctQ"/>
</dbReference>
<feature type="transmembrane region" description="Helical" evidence="9">
    <location>
        <begin position="87"/>
        <end position="108"/>
    </location>
</feature>
<evidence type="ECO:0000256" key="1">
    <source>
        <dbReference type="ARBA" id="ARBA00004429"/>
    </source>
</evidence>
<reference evidence="11 12" key="1">
    <citation type="submission" date="2018-06" db="EMBL/GenBank/DDBJ databases">
        <title>Genomic Encyclopedia of Type Strains, Phase IV (KMG-IV): sequencing the most valuable type-strain genomes for metagenomic binning, comparative biology and taxonomic classification.</title>
        <authorList>
            <person name="Goeker M."/>
        </authorList>
    </citation>
    <scope>NUCLEOTIDE SEQUENCE [LARGE SCALE GENOMIC DNA]</scope>
    <source>
        <strain evidence="11 12">DSM 5</strain>
    </source>
</reference>
<name>A0A2W7MEJ5_9BACI</name>
<dbReference type="GO" id="GO:0015740">
    <property type="term" value="P:C4-dicarboxylate transport"/>
    <property type="evidence" value="ECO:0007669"/>
    <property type="project" value="TreeGrafter"/>
</dbReference>
<evidence type="ECO:0000256" key="7">
    <source>
        <dbReference type="ARBA" id="ARBA00023136"/>
    </source>
</evidence>
<keyword evidence="5 9" id="KW-0812">Transmembrane</keyword>
<dbReference type="AlphaFoldDB" id="A0A2W7MEJ5"/>
<dbReference type="Proteomes" id="UP000248646">
    <property type="component" value="Unassembled WGS sequence"/>
</dbReference>
<evidence type="ECO:0000256" key="6">
    <source>
        <dbReference type="ARBA" id="ARBA00022989"/>
    </source>
</evidence>
<dbReference type="PANTHER" id="PTHR35011">
    <property type="entry name" value="2,3-DIKETO-L-GULONATE TRAP TRANSPORTER SMALL PERMEASE PROTEIN YIAM"/>
    <property type="match status" value="1"/>
</dbReference>
<organism evidence="11 12">
    <name type="scientific">Psychrobacillus insolitus</name>
    <dbReference type="NCBI Taxonomy" id="1461"/>
    <lineage>
        <taxon>Bacteria</taxon>
        <taxon>Bacillati</taxon>
        <taxon>Bacillota</taxon>
        <taxon>Bacilli</taxon>
        <taxon>Bacillales</taxon>
        <taxon>Bacillaceae</taxon>
        <taxon>Psychrobacillus</taxon>
    </lineage>
</organism>
<dbReference type="GO" id="GO:0022857">
    <property type="term" value="F:transmembrane transporter activity"/>
    <property type="evidence" value="ECO:0007669"/>
    <property type="project" value="TreeGrafter"/>
</dbReference>
<keyword evidence="3" id="KW-1003">Cell membrane</keyword>
<feature type="transmembrane region" description="Helical" evidence="9">
    <location>
        <begin position="128"/>
        <end position="151"/>
    </location>
</feature>
<sequence>MIHKISNGIFKVEKLFAIILGVSMLFSLTSGVLYRYILKAPLVWSDEVAIFSLVWLSFIGGSMSLKMQNSASITIVMDLVKGKLRQVLLIVGFVILLSFVGYILYLSIGWLSSPNIQVQKSTSMGMPMIYAYLSIPVSFFFMFIHLLDLLIQTFKNGGKFEKVGEEVHVS</sequence>
<evidence type="ECO:0000256" key="2">
    <source>
        <dbReference type="ARBA" id="ARBA00022448"/>
    </source>
</evidence>
<comment type="subcellular location">
    <subcellularLocation>
        <location evidence="1">Cell inner membrane</location>
        <topology evidence="1">Multi-pass membrane protein</topology>
    </subcellularLocation>
</comment>
<dbReference type="EMBL" id="QKZI01000005">
    <property type="protein sequence ID" value="PZX03907.1"/>
    <property type="molecule type" value="Genomic_DNA"/>
</dbReference>
<feature type="transmembrane region" description="Helical" evidence="9">
    <location>
        <begin position="49"/>
        <end position="67"/>
    </location>
</feature>